<dbReference type="AlphaFoldDB" id="A0A9D4XZ93"/>
<sequence length="140" mass="15552">MLSLMKLNFPSPRYTPLHLTLINSQMMSFTPYLIHQWQNQISPPVAHNQPTPTIPINQPLPSINQQSSSPTSSINTPITINFPSPPSIQSHPPPPTRTITTRSMKGIVKPRTIFNLSISHSDHIISPIPKNPKLALSDPN</sequence>
<name>A0A9D4XZ93_PEA</name>
<evidence type="ECO:0000256" key="1">
    <source>
        <dbReference type="SAM" id="MobiDB-lite"/>
    </source>
</evidence>
<feature type="compositionally biased region" description="Pro residues" evidence="1">
    <location>
        <begin position="83"/>
        <end position="96"/>
    </location>
</feature>
<organism evidence="2 3">
    <name type="scientific">Pisum sativum</name>
    <name type="common">Garden pea</name>
    <name type="synonym">Lathyrus oleraceus</name>
    <dbReference type="NCBI Taxonomy" id="3888"/>
    <lineage>
        <taxon>Eukaryota</taxon>
        <taxon>Viridiplantae</taxon>
        <taxon>Streptophyta</taxon>
        <taxon>Embryophyta</taxon>
        <taxon>Tracheophyta</taxon>
        <taxon>Spermatophyta</taxon>
        <taxon>Magnoliopsida</taxon>
        <taxon>eudicotyledons</taxon>
        <taxon>Gunneridae</taxon>
        <taxon>Pentapetalae</taxon>
        <taxon>rosids</taxon>
        <taxon>fabids</taxon>
        <taxon>Fabales</taxon>
        <taxon>Fabaceae</taxon>
        <taxon>Papilionoideae</taxon>
        <taxon>50 kb inversion clade</taxon>
        <taxon>NPAAA clade</taxon>
        <taxon>Hologalegina</taxon>
        <taxon>IRL clade</taxon>
        <taxon>Fabeae</taxon>
        <taxon>Lathyrus</taxon>
    </lineage>
</organism>
<keyword evidence="3" id="KW-1185">Reference proteome</keyword>
<evidence type="ECO:0000313" key="2">
    <source>
        <dbReference type="EMBL" id="KAI5429794.1"/>
    </source>
</evidence>
<reference evidence="2 3" key="1">
    <citation type="journal article" date="2022" name="Nat. Genet.">
        <title>Improved pea reference genome and pan-genome highlight genomic features and evolutionary characteristics.</title>
        <authorList>
            <person name="Yang T."/>
            <person name="Liu R."/>
            <person name="Luo Y."/>
            <person name="Hu S."/>
            <person name="Wang D."/>
            <person name="Wang C."/>
            <person name="Pandey M.K."/>
            <person name="Ge S."/>
            <person name="Xu Q."/>
            <person name="Li N."/>
            <person name="Li G."/>
            <person name="Huang Y."/>
            <person name="Saxena R.K."/>
            <person name="Ji Y."/>
            <person name="Li M."/>
            <person name="Yan X."/>
            <person name="He Y."/>
            <person name="Liu Y."/>
            <person name="Wang X."/>
            <person name="Xiang C."/>
            <person name="Varshney R.K."/>
            <person name="Ding H."/>
            <person name="Gao S."/>
            <person name="Zong X."/>
        </authorList>
    </citation>
    <scope>NUCLEOTIDE SEQUENCE [LARGE SCALE GENOMIC DNA]</scope>
    <source>
        <strain evidence="2 3">cv. Zhongwan 6</strain>
    </source>
</reference>
<feature type="compositionally biased region" description="Low complexity" evidence="1">
    <location>
        <begin position="61"/>
        <end position="81"/>
    </location>
</feature>
<feature type="region of interest" description="Disordered" evidence="1">
    <location>
        <begin position="55"/>
        <end position="100"/>
    </location>
</feature>
<comment type="caution">
    <text evidence="2">The sequence shown here is derived from an EMBL/GenBank/DDBJ whole genome shotgun (WGS) entry which is preliminary data.</text>
</comment>
<evidence type="ECO:0000313" key="3">
    <source>
        <dbReference type="Proteomes" id="UP001058974"/>
    </source>
</evidence>
<gene>
    <name evidence="2" type="ORF">KIW84_034396</name>
</gene>
<dbReference type="EMBL" id="JAMSHJ010000003">
    <property type="protein sequence ID" value="KAI5429794.1"/>
    <property type="molecule type" value="Genomic_DNA"/>
</dbReference>
<proteinExistence type="predicted"/>
<dbReference type="Proteomes" id="UP001058974">
    <property type="component" value="Chromosome 3"/>
</dbReference>
<accession>A0A9D4XZ93</accession>
<dbReference type="Gramene" id="Psat03G0439600-T1">
    <property type="protein sequence ID" value="KAI5429794.1"/>
    <property type="gene ID" value="KIW84_034396"/>
</dbReference>
<protein>
    <submittedName>
        <fullName evidence="2">Uncharacterized protein</fullName>
    </submittedName>
</protein>